<sequence>MEEGNRNEPPPIHSFGAGQHQKRRSSGDTSEFSSQKEEKTSGEEIECSIPDNNLIIPDGSFFPPLEKVLMNQSGSPLSQYNFYAYLKNEWHGEHNLKFWLDVVTHENLFESWREYQNIINKTSERVSNETERRQSESDGGGASRKDTVAPSIVNSFVDSKNPVIQSSSSNYRHSTSKRHTKASSTTYGGGIGNNDHHEITISSEERSSSDYTQPEIIKRVGEEDLAKSSLNIYKKYGHMNILPEESRTTMQDLIERQGRFNPVVFSSAKSYVYHIMNVIYFPKFIQSAIDMNISHLNAIAALPLGIVALTIGLALELFLIFMGEENRLKRFWGFPPIWLGWILLQTAATRFFPPLILFGASEYKLFRFHKIKEISVLYAHRKRAFTFLMWDTLATVITIVQALIYSSEPERFVIWFHGFKALALKNWERAKK</sequence>
<evidence type="ECO:0000256" key="2">
    <source>
        <dbReference type="SAM" id="Phobius"/>
    </source>
</evidence>
<dbReference type="PANTHER" id="PTHR13155:SF1">
    <property type="entry name" value="A-KINASE ANCHOR PROTEIN 10, MITOCHONDRIAL"/>
    <property type="match status" value="1"/>
</dbReference>
<keyword evidence="2" id="KW-0472">Membrane</keyword>
<dbReference type="InterPro" id="IPR052246">
    <property type="entry name" value="Cell_Polariz_PKAAnc"/>
</dbReference>
<feature type="domain" description="RGS" evidence="3">
    <location>
        <begin position="64"/>
        <end position="294"/>
    </location>
</feature>
<keyword evidence="2" id="KW-1133">Transmembrane helix</keyword>
<name>A0A9N9FIL9_FUNMO</name>
<keyword evidence="2" id="KW-0812">Transmembrane</keyword>
<dbReference type="SUPFAM" id="SSF48097">
    <property type="entry name" value="Regulator of G-protein signaling, RGS"/>
    <property type="match status" value="1"/>
</dbReference>
<feature type="transmembrane region" description="Helical" evidence="2">
    <location>
        <begin position="384"/>
        <end position="405"/>
    </location>
</feature>
<dbReference type="GO" id="GO:0005886">
    <property type="term" value="C:plasma membrane"/>
    <property type="evidence" value="ECO:0007669"/>
    <property type="project" value="TreeGrafter"/>
</dbReference>
<proteinExistence type="predicted"/>
<feature type="region of interest" description="Disordered" evidence="1">
    <location>
        <begin position="1"/>
        <end position="50"/>
    </location>
</feature>
<feature type="compositionally biased region" description="Polar residues" evidence="1">
    <location>
        <begin position="152"/>
        <end position="173"/>
    </location>
</feature>
<dbReference type="Gene3D" id="1.10.167.10">
    <property type="entry name" value="Regulator of G-protein Signalling 4, domain 2"/>
    <property type="match status" value="1"/>
</dbReference>
<feature type="transmembrane region" description="Helical" evidence="2">
    <location>
        <begin position="342"/>
        <end position="363"/>
    </location>
</feature>
<dbReference type="InterPro" id="IPR036305">
    <property type="entry name" value="RGS_sf"/>
</dbReference>
<evidence type="ECO:0000259" key="3">
    <source>
        <dbReference type="SMART" id="SM00315"/>
    </source>
</evidence>
<dbReference type="InterPro" id="IPR016137">
    <property type="entry name" value="RGS"/>
</dbReference>
<keyword evidence="5" id="KW-1185">Reference proteome</keyword>
<comment type="caution">
    <text evidence="4">The sequence shown here is derived from an EMBL/GenBank/DDBJ whole genome shotgun (WGS) entry which is preliminary data.</text>
</comment>
<reference evidence="4" key="1">
    <citation type="submission" date="2021-06" db="EMBL/GenBank/DDBJ databases">
        <authorList>
            <person name="Kallberg Y."/>
            <person name="Tangrot J."/>
            <person name="Rosling A."/>
        </authorList>
    </citation>
    <scope>NUCLEOTIDE SEQUENCE</scope>
    <source>
        <strain evidence="4">87-6 pot B 2015</strain>
    </source>
</reference>
<dbReference type="PANTHER" id="PTHR13155">
    <property type="entry name" value="A-KINASE ANCHOR PROTEINS"/>
    <property type="match status" value="1"/>
</dbReference>
<organism evidence="4 5">
    <name type="scientific">Funneliformis mosseae</name>
    <name type="common">Endomycorrhizal fungus</name>
    <name type="synonym">Glomus mosseae</name>
    <dbReference type="NCBI Taxonomy" id="27381"/>
    <lineage>
        <taxon>Eukaryota</taxon>
        <taxon>Fungi</taxon>
        <taxon>Fungi incertae sedis</taxon>
        <taxon>Mucoromycota</taxon>
        <taxon>Glomeromycotina</taxon>
        <taxon>Glomeromycetes</taxon>
        <taxon>Glomerales</taxon>
        <taxon>Glomeraceae</taxon>
        <taxon>Funneliformis</taxon>
    </lineage>
</organism>
<feature type="region of interest" description="Disordered" evidence="1">
    <location>
        <begin position="124"/>
        <end position="194"/>
    </location>
</feature>
<dbReference type="EMBL" id="CAJVPP010001132">
    <property type="protein sequence ID" value="CAG8536095.1"/>
    <property type="molecule type" value="Genomic_DNA"/>
</dbReference>
<dbReference type="GO" id="GO:0008104">
    <property type="term" value="P:intracellular protein localization"/>
    <property type="evidence" value="ECO:0007669"/>
    <property type="project" value="TreeGrafter"/>
</dbReference>
<feature type="compositionally biased region" description="Basic and acidic residues" evidence="1">
    <location>
        <begin position="124"/>
        <end position="136"/>
    </location>
</feature>
<evidence type="ECO:0000256" key="1">
    <source>
        <dbReference type="SAM" id="MobiDB-lite"/>
    </source>
</evidence>
<dbReference type="SMART" id="SM00315">
    <property type="entry name" value="RGS"/>
    <property type="match status" value="1"/>
</dbReference>
<gene>
    <name evidence="4" type="ORF">FMOSSE_LOCUS5748</name>
</gene>
<accession>A0A9N9FIL9</accession>
<dbReference type="Proteomes" id="UP000789375">
    <property type="component" value="Unassembled WGS sequence"/>
</dbReference>
<evidence type="ECO:0000313" key="4">
    <source>
        <dbReference type="EMBL" id="CAG8536095.1"/>
    </source>
</evidence>
<dbReference type="AlphaFoldDB" id="A0A9N9FIL9"/>
<evidence type="ECO:0000313" key="5">
    <source>
        <dbReference type="Proteomes" id="UP000789375"/>
    </source>
</evidence>
<dbReference type="InterPro" id="IPR044926">
    <property type="entry name" value="RGS_subdomain_2"/>
</dbReference>
<protein>
    <submittedName>
        <fullName evidence="4">10647_t:CDS:1</fullName>
    </submittedName>
</protein>
<feature type="transmembrane region" description="Helical" evidence="2">
    <location>
        <begin position="299"/>
        <end position="322"/>
    </location>
</feature>